<feature type="compositionally biased region" description="Basic and acidic residues" evidence="1">
    <location>
        <begin position="202"/>
        <end position="214"/>
    </location>
</feature>
<dbReference type="InterPro" id="IPR001623">
    <property type="entry name" value="DnaJ_domain"/>
</dbReference>
<dbReference type="STRING" id="357750.A0A2S6BUW1"/>
<evidence type="ECO:0000313" key="3">
    <source>
        <dbReference type="EMBL" id="PPJ51270.1"/>
    </source>
</evidence>
<feature type="region of interest" description="Disordered" evidence="1">
    <location>
        <begin position="687"/>
        <end position="939"/>
    </location>
</feature>
<feature type="region of interest" description="Disordered" evidence="1">
    <location>
        <begin position="80"/>
        <end position="510"/>
    </location>
</feature>
<dbReference type="Proteomes" id="UP000237631">
    <property type="component" value="Unassembled WGS sequence"/>
</dbReference>
<organism evidence="3 4">
    <name type="scientific">Cercospora berteroae</name>
    <dbReference type="NCBI Taxonomy" id="357750"/>
    <lineage>
        <taxon>Eukaryota</taxon>
        <taxon>Fungi</taxon>
        <taxon>Dikarya</taxon>
        <taxon>Ascomycota</taxon>
        <taxon>Pezizomycotina</taxon>
        <taxon>Dothideomycetes</taxon>
        <taxon>Dothideomycetidae</taxon>
        <taxon>Mycosphaerellales</taxon>
        <taxon>Mycosphaerellaceae</taxon>
        <taxon>Cercospora</taxon>
    </lineage>
</organism>
<feature type="compositionally biased region" description="Low complexity" evidence="1">
    <location>
        <begin position="757"/>
        <end position="771"/>
    </location>
</feature>
<dbReference type="GO" id="GO:0005737">
    <property type="term" value="C:cytoplasm"/>
    <property type="evidence" value="ECO:0007669"/>
    <property type="project" value="TreeGrafter"/>
</dbReference>
<dbReference type="InterPro" id="IPR018253">
    <property type="entry name" value="DnaJ_domain_CS"/>
</dbReference>
<feature type="region of interest" description="Disordered" evidence="1">
    <location>
        <begin position="547"/>
        <end position="566"/>
    </location>
</feature>
<dbReference type="OrthoDB" id="10250354at2759"/>
<dbReference type="PANTHER" id="PTHR44029:SF1">
    <property type="entry name" value="DNAJ HOMOLOG SUBFAMILY C MEMBER 21"/>
    <property type="match status" value="1"/>
</dbReference>
<protein>
    <recommendedName>
        <fullName evidence="2">J domain-containing protein</fullName>
    </recommendedName>
</protein>
<feature type="compositionally biased region" description="Polar residues" evidence="1">
    <location>
        <begin position="233"/>
        <end position="247"/>
    </location>
</feature>
<dbReference type="PROSITE" id="PS50076">
    <property type="entry name" value="DNAJ_2"/>
    <property type="match status" value="1"/>
</dbReference>
<dbReference type="InterPro" id="IPR051964">
    <property type="entry name" value="Chaperone_stress_response"/>
</dbReference>
<feature type="compositionally biased region" description="Polar residues" evidence="1">
    <location>
        <begin position="551"/>
        <end position="566"/>
    </location>
</feature>
<dbReference type="SUPFAM" id="SSF46565">
    <property type="entry name" value="Chaperone J-domain"/>
    <property type="match status" value="1"/>
</dbReference>
<feature type="compositionally biased region" description="Polar residues" evidence="1">
    <location>
        <begin position="727"/>
        <end position="741"/>
    </location>
</feature>
<dbReference type="InterPro" id="IPR036869">
    <property type="entry name" value="J_dom_sf"/>
</dbReference>
<feature type="compositionally biased region" description="Polar residues" evidence="1">
    <location>
        <begin position="83"/>
        <end position="95"/>
    </location>
</feature>
<evidence type="ECO:0000256" key="1">
    <source>
        <dbReference type="SAM" id="MobiDB-lite"/>
    </source>
</evidence>
<feature type="compositionally biased region" description="Low complexity" evidence="1">
    <location>
        <begin position="313"/>
        <end position="324"/>
    </location>
</feature>
<feature type="compositionally biased region" description="Pro residues" evidence="1">
    <location>
        <begin position="302"/>
        <end position="312"/>
    </location>
</feature>
<feature type="domain" description="J" evidence="2">
    <location>
        <begin position="9"/>
        <end position="75"/>
    </location>
</feature>
<dbReference type="PROSITE" id="PS00636">
    <property type="entry name" value="DNAJ_1"/>
    <property type="match status" value="1"/>
</dbReference>
<dbReference type="CDD" id="cd06257">
    <property type="entry name" value="DnaJ"/>
    <property type="match status" value="1"/>
</dbReference>
<feature type="compositionally biased region" description="Low complexity" evidence="1">
    <location>
        <begin position="427"/>
        <end position="436"/>
    </location>
</feature>
<dbReference type="Pfam" id="PF00226">
    <property type="entry name" value="DnaJ"/>
    <property type="match status" value="1"/>
</dbReference>
<dbReference type="AlphaFoldDB" id="A0A2S6BUW1"/>
<sequence length="1112" mass="120738">MVKPDLKHNYYQDLDLPTTASVDDVRKAYRKLALQFHPDRNAGREEECVPRFQAIQAANEILSDPTTKAKYDADRRKVGLYPTSFSKPSAPTTGNPYAARSDFPPPPRRTQPGTWQRSGASAAGPQPTGADRFTHFPRANMPPRKDPAAERTQQFRAWQNMQQPNTTPRPPPPDVPPRQAPPRSPQPPTPGAAPTAARPRAARQDTKMPTEEQIRAGMRYGKSGGPNPEEAANHQSAWQAFQQNSAGQPGVRKQGQRKQPPATPKRPGGFDPNAPGSDERAAPQSSHYVNRHKSEDYGRNGYPPPPPGPPPASATQSPTSPTTAQRPFADPLRPFKSRSSNEDAPYAEGNRTSTPYSSYIGEKTAFNAENLRRSASVKDTTKLSPESAQNSSTRARSVDPATRKKQADANSPTNDRKGNGFSAGMFSDSSSDSQQSSEDEDLTETPEEMPPPAQPSTTSNSAQHGGPTARNIKTPKPPSRLFTKNGRVPAPGNDAAAHTDSEQPSMQERNKSANMYETPSLHSSSTPSSFNRGTWIACQFGAGFAKGGKPSKTSVPSWAMPSSVSPATGRSVFITPDTNSSNPTAATEARRNAAATALLVTQPSVEELALAALRTELTKRQPADVEQLNQLDVTMFKAAVAMLRNKGTTGNTSFDACLSDILARFSVHGAASPKKLADDKLSHNSFSFPMDSDTFKQTPGKSRSVEEINTNFSPNGFHGKFEGSGDYFTNPNTRRPSPTHRTSSKRGQRAATTDSTPASARASPMPSMSRPYGSDTSLPGPSTPFSPEAWQKTFSDGVAFAWPPPPPNPPASTAASRRGSRATKTNGTAKHPHVVQDDEDIVFEVDQTGRPVHGSAPVEEGDAMDIDTPPPADKTAPATQGTPSQPATAKEPRLYSVEPSEWRQQQSQQQTKRNHRPTSSSTRRAERKSAGETSFNVNLDDLRHTEPFARGNDGLKDMNDLGSSLPFTSKASAAIPTENTRLPRLLAKPAPAVPEGPTRLTKASWIAYTNSFASYLVDFHTWNKTYLEHFASFEKEAEDRIRIDGFTWLQQSGDTVSGIGGFGSYARSVEEEKISREAWIMGRDKHAEAIKKFETMRERVRMLAESGTLTEV</sequence>
<name>A0A2S6BUW1_9PEZI</name>
<feature type="compositionally biased region" description="Polar residues" evidence="1">
    <location>
        <begin position="382"/>
        <end position="395"/>
    </location>
</feature>
<feature type="compositionally biased region" description="Acidic residues" evidence="1">
    <location>
        <begin position="437"/>
        <end position="447"/>
    </location>
</feature>
<proteinExistence type="predicted"/>
<reference evidence="4" key="1">
    <citation type="journal article" date="2017" name="bioRxiv">
        <title>Conservation of a gene cluster reveals novel cercosporin biosynthetic mechanisms and extends production to the genus Colletotrichum.</title>
        <authorList>
            <person name="de Jonge R."/>
            <person name="Ebert M.K."/>
            <person name="Huitt-Roehl C.R."/>
            <person name="Pal P."/>
            <person name="Suttle J.C."/>
            <person name="Spanner R.E."/>
            <person name="Neubauer J.D."/>
            <person name="Jurick W.M.II."/>
            <person name="Stott K.A."/>
            <person name="Secor G.A."/>
            <person name="Thomma B.P.H.J."/>
            <person name="Van de Peer Y."/>
            <person name="Townsend C.A."/>
            <person name="Bolton M.D."/>
        </authorList>
    </citation>
    <scope>NUCLEOTIDE SEQUENCE [LARGE SCALE GENOMIC DNA]</scope>
    <source>
        <strain evidence="4">CBS538.71</strain>
    </source>
</reference>
<feature type="compositionally biased region" description="Polar residues" evidence="1">
    <location>
        <begin position="151"/>
        <end position="161"/>
    </location>
</feature>
<feature type="compositionally biased region" description="Polar residues" evidence="1">
    <location>
        <begin position="695"/>
        <end position="714"/>
    </location>
</feature>
<gene>
    <name evidence="3" type="ORF">CBER1_08917</name>
</gene>
<dbReference type="PANTHER" id="PTHR44029">
    <property type="entry name" value="DNAJ HOMOLOG SUBFAMILY C MEMBER 21"/>
    <property type="match status" value="1"/>
</dbReference>
<comment type="caution">
    <text evidence="3">The sequence shown here is derived from an EMBL/GenBank/DDBJ whole genome shotgun (WGS) entry which is preliminary data.</text>
</comment>
<feature type="compositionally biased region" description="Low complexity" evidence="1">
    <location>
        <begin position="811"/>
        <end position="825"/>
    </location>
</feature>
<evidence type="ECO:0000259" key="2">
    <source>
        <dbReference type="PROSITE" id="PS50076"/>
    </source>
</evidence>
<accession>A0A2S6BUW1</accession>
<dbReference type="SMART" id="SM00271">
    <property type="entry name" value="DnaJ"/>
    <property type="match status" value="1"/>
</dbReference>
<dbReference type="EMBL" id="PNEN01001760">
    <property type="protein sequence ID" value="PPJ51270.1"/>
    <property type="molecule type" value="Genomic_DNA"/>
</dbReference>
<feature type="compositionally biased region" description="Polar residues" evidence="1">
    <location>
        <begin position="774"/>
        <end position="785"/>
    </location>
</feature>
<keyword evidence="4" id="KW-1185">Reference proteome</keyword>
<dbReference type="PRINTS" id="PR00625">
    <property type="entry name" value="JDOMAIN"/>
</dbReference>
<dbReference type="Gene3D" id="1.10.287.110">
    <property type="entry name" value="DnaJ domain"/>
    <property type="match status" value="1"/>
</dbReference>
<feature type="compositionally biased region" description="Pro residues" evidence="1">
    <location>
        <begin position="167"/>
        <end position="191"/>
    </location>
</feature>
<evidence type="ECO:0000313" key="4">
    <source>
        <dbReference type="Proteomes" id="UP000237631"/>
    </source>
</evidence>